<dbReference type="EMBL" id="JAEKLZ010000167">
    <property type="protein sequence ID" value="MBW8725311.1"/>
    <property type="molecule type" value="Genomic_DNA"/>
</dbReference>
<proteinExistence type="predicted"/>
<gene>
    <name evidence="1" type="ORF">JF625_09185</name>
</gene>
<evidence type="ECO:0000313" key="2">
    <source>
        <dbReference type="Proteomes" id="UP000700706"/>
    </source>
</evidence>
<name>A0A952FN60_9PROT</name>
<organism evidence="1 2">
    <name type="scientific">Inquilinus limosus</name>
    <dbReference type="NCBI Taxonomy" id="171674"/>
    <lineage>
        <taxon>Bacteria</taxon>
        <taxon>Pseudomonadati</taxon>
        <taxon>Pseudomonadota</taxon>
        <taxon>Alphaproteobacteria</taxon>
        <taxon>Rhodospirillales</taxon>
        <taxon>Rhodospirillaceae</taxon>
        <taxon>Inquilinus</taxon>
    </lineage>
</organism>
<comment type="caution">
    <text evidence="1">The sequence shown here is derived from an EMBL/GenBank/DDBJ whole genome shotgun (WGS) entry which is preliminary data.</text>
</comment>
<dbReference type="Proteomes" id="UP000700706">
    <property type="component" value="Unassembled WGS sequence"/>
</dbReference>
<protein>
    <submittedName>
        <fullName evidence="1">Uncharacterized protein</fullName>
    </submittedName>
</protein>
<evidence type="ECO:0000313" key="1">
    <source>
        <dbReference type="EMBL" id="MBW8725311.1"/>
    </source>
</evidence>
<reference evidence="1" key="1">
    <citation type="submission" date="2020-06" db="EMBL/GenBank/DDBJ databases">
        <title>Stable isotope informed genome-resolved metagenomics uncovers potential trophic interactions in rhizosphere soil.</title>
        <authorList>
            <person name="Starr E.P."/>
            <person name="Shi S."/>
            <person name="Blazewicz S.J."/>
            <person name="Koch B.J."/>
            <person name="Probst A.J."/>
            <person name="Hungate B.A."/>
            <person name="Pett-Ridge J."/>
            <person name="Firestone M.K."/>
            <person name="Banfield J.F."/>
        </authorList>
    </citation>
    <scope>NUCLEOTIDE SEQUENCE</scope>
    <source>
        <strain evidence="1">YM_69_17</strain>
    </source>
</reference>
<accession>A0A952FN60</accession>
<sequence>MILAVVLIPTTASAQFEGLLRDILPAVTSPGSGSSDTVAPGGEPAARVTAISGAPDAGVEVTDSVYPGQTIDLGRSGRLVLAYGDGCTVETIRGGIVTVGAGSSRVTGGQVQAGSAACGRTQVAVNARSAEAGAGVDRLLGTKGRSDDGPFSQSLWAETTVSSARPQFSGADGVVRIVMLDAPTPQTVWEGAGGSGFRYPGGAPKLQTGVPYRIEAGGRSAVFSIDPGAKGAGGTVVLR</sequence>
<dbReference type="AlphaFoldDB" id="A0A952FN60"/>